<sequence length="292" mass="33647">MVRDGSTPVEQWALDMRFLAIDLETTGLNPYKHEIIEIGAVAFTIEGLREDFSVLIRPERKMDPKARAIHQISAAELEEKAVSLADGLAAFQKFMPEGSWVFHNAPFDLSFLKQSFAAAKLPWLNRSYYDHLQLSRKLRSERLSHSLDSIKKELGIDTGQAHRALADARATALAFIHLLQTEPDIFASKTRFQKIRRWQRKTEKFEILFPKNFDQIEQYFQGKIRQEAMLKVDFFDKNGYPQRALVQPLELMIFSHNIYIRSRIHPGGQDILIPLARATVHDQELGAINFVQ</sequence>
<geneLocation type="plasmid" evidence="4 5">
    <name>pTURPA.01</name>
</geneLocation>
<dbReference type="GO" id="GO:0003887">
    <property type="term" value="F:DNA-directed DNA polymerase activity"/>
    <property type="evidence" value="ECO:0007669"/>
    <property type="project" value="InterPro"/>
</dbReference>
<dbReference type="GO" id="GO:0005829">
    <property type="term" value="C:cytosol"/>
    <property type="evidence" value="ECO:0007669"/>
    <property type="project" value="TreeGrafter"/>
</dbReference>
<dbReference type="SMART" id="SM00479">
    <property type="entry name" value="EXOIII"/>
    <property type="match status" value="1"/>
</dbReference>
<dbReference type="GO" id="GO:0003677">
    <property type="term" value="F:DNA binding"/>
    <property type="evidence" value="ECO:0007669"/>
    <property type="project" value="InterPro"/>
</dbReference>
<dbReference type="CDD" id="cd06127">
    <property type="entry name" value="DEDDh"/>
    <property type="match status" value="1"/>
</dbReference>
<dbReference type="KEGG" id="tpx:Turpa_0004"/>
<evidence type="ECO:0000313" key="4">
    <source>
        <dbReference type="EMBL" id="AFM14806.1"/>
    </source>
</evidence>
<proteinExistence type="predicted"/>
<dbReference type="InterPro" id="IPR036397">
    <property type="entry name" value="RNaseH_sf"/>
</dbReference>
<feature type="domain" description="Exonuclease" evidence="3">
    <location>
        <begin position="17"/>
        <end position="184"/>
    </location>
</feature>
<dbReference type="InterPro" id="IPR013520">
    <property type="entry name" value="Ribonucl_H"/>
</dbReference>
<dbReference type="NCBIfam" id="TIGR00573">
    <property type="entry name" value="dnaq"/>
    <property type="match status" value="1"/>
</dbReference>
<dbReference type="FunFam" id="3.30.420.10:FF:000045">
    <property type="entry name" value="3'-5' exonuclease DinG"/>
    <property type="match status" value="1"/>
</dbReference>
<comment type="function">
    <text evidence="1">DNA polymerase III is a complex, multichain enzyme responsible for most of the replicative synthesis in bacteria. The epsilon subunit contain the editing function and is a proofreading 3'-5' exonuclease.</text>
</comment>
<protein>
    <submittedName>
        <fullName evidence="4">DNA polymerase III, epsilon subunit</fullName>
    </submittedName>
</protein>
<dbReference type="GO" id="GO:0045004">
    <property type="term" value="P:DNA replication proofreading"/>
    <property type="evidence" value="ECO:0007669"/>
    <property type="project" value="TreeGrafter"/>
</dbReference>
<dbReference type="AlphaFoldDB" id="I4BBZ9"/>
<reference evidence="4 5" key="1">
    <citation type="submission" date="2012-06" db="EMBL/GenBank/DDBJ databases">
        <title>The complete plasmid of genome of Turneriella parva DSM 21527.</title>
        <authorList>
            <consortium name="US DOE Joint Genome Institute (JGI-PGF)"/>
            <person name="Lucas S."/>
            <person name="Han J."/>
            <person name="Lapidus A."/>
            <person name="Bruce D."/>
            <person name="Goodwin L."/>
            <person name="Pitluck S."/>
            <person name="Peters L."/>
            <person name="Kyrpides N."/>
            <person name="Mavromatis K."/>
            <person name="Ivanova N."/>
            <person name="Mikhailova N."/>
            <person name="Chertkov O."/>
            <person name="Detter J.C."/>
            <person name="Tapia R."/>
            <person name="Han C."/>
            <person name="Land M."/>
            <person name="Hauser L."/>
            <person name="Markowitz V."/>
            <person name="Cheng J.-F."/>
            <person name="Hugenholtz P."/>
            <person name="Woyke T."/>
            <person name="Wu D."/>
            <person name="Gronow S."/>
            <person name="Wellnitz S."/>
            <person name="Brambilla E."/>
            <person name="Klenk H.-P."/>
            <person name="Eisen J.A."/>
        </authorList>
    </citation>
    <scope>NUCLEOTIDE SEQUENCE [LARGE SCALE GENOMIC DNA]</scope>
    <source>
        <strain evidence="5">ATCC BAA-1111 / DSM 21527 / NCTC 11395 / H</strain>
        <plasmid evidence="5">Plasmid pTURPA.01</plasmid>
    </source>
</reference>
<dbReference type="OrthoDB" id="9804290at2"/>
<comment type="subunit">
    <text evidence="2">DNA polymerase III contains a core (composed of alpha, epsilon and theta chains) that associates with a tau subunit. This core dimerizes to form the POLIII' complex. PolIII' associates with the gamma complex (composed of gamma, delta, delta', psi and chi chains) and with the beta chain to form the complete DNA polymerase III complex.</text>
</comment>
<dbReference type="SUPFAM" id="SSF53098">
    <property type="entry name" value="Ribonuclease H-like"/>
    <property type="match status" value="1"/>
</dbReference>
<keyword evidence="5" id="KW-1185">Reference proteome</keyword>
<keyword evidence="4" id="KW-0614">Plasmid</keyword>
<evidence type="ECO:0000256" key="1">
    <source>
        <dbReference type="ARBA" id="ARBA00025483"/>
    </source>
</evidence>
<dbReference type="PANTHER" id="PTHR30231:SF41">
    <property type="entry name" value="DNA POLYMERASE III SUBUNIT EPSILON"/>
    <property type="match status" value="1"/>
</dbReference>
<evidence type="ECO:0000313" key="5">
    <source>
        <dbReference type="Proteomes" id="UP000006048"/>
    </source>
</evidence>
<dbReference type="HOGENOM" id="CLU_952980_0_0_12"/>
<accession>I4BBZ9</accession>
<dbReference type="GO" id="GO:0008408">
    <property type="term" value="F:3'-5' exonuclease activity"/>
    <property type="evidence" value="ECO:0007669"/>
    <property type="project" value="TreeGrafter"/>
</dbReference>
<evidence type="ECO:0000256" key="2">
    <source>
        <dbReference type="ARBA" id="ARBA00026073"/>
    </source>
</evidence>
<dbReference type="RefSeq" id="WP_014805281.1">
    <property type="nucleotide sequence ID" value="NC_018021.1"/>
</dbReference>
<dbReference type="Pfam" id="PF00929">
    <property type="entry name" value="RNase_T"/>
    <property type="match status" value="1"/>
</dbReference>
<dbReference type="InterPro" id="IPR006054">
    <property type="entry name" value="DnaQ"/>
</dbReference>
<gene>
    <name evidence="4" type="ordered locus">Turpa_0004</name>
</gene>
<dbReference type="EMBL" id="CP002960">
    <property type="protein sequence ID" value="AFM14806.1"/>
    <property type="molecule type" value="Genomic_DNA"/>
</dbReference>
<evidence type="ECO:0000259" key="3">
    <source>
        <dbReference type="SMART" id="SM00479"/>
    </source>
</evidence>
<organism evidence="4 5">
    <name type="scientific">Turneriella parva (strain ATCC BAA-1111 / DSM 21527 / NCTC 11395 / H)</name>
    <name type="common">Leptospira parva</name>
    <dbReference type="NCBI Taxonomy" id="869212"/>
    <lineage>
        <taxon>Bacteria</taxon>
        <taxon>Pseudomonadati</taxon>
        <taxon>Spirochaetota</taxon>
        <taxon>Spirochaetia</taxon>
        <taxon>Leptospirales</taxon>
        <taxon>Leptospiraceae</taxon>
        <taxon>Turneriella</taxon>
    </lineage>
</organism>
<dbReference type="Proteomes" id="UP000006048">
    <property type="component" value="Plasmid pTURPA.01"/>
</dbReference>
<name>I4BBZ9_TURPD</name>
<dbReference type="InterPro" id="IPR012337">
    <property type="entry name" value="RNaseH-like_sf"/>
</dbReference>
<dbReference type="Gene3D" id="3.30.420.10">
    <property type="entry name" value="Ribonuclease H-like superfamily/Ribonuclease H"/>
    <property type="match status" value="1"/>
</dbReference>
<dbReference type="PANTHER" id="PTHR30231">
    <property type="entry name" value="DNA POLYMERASE III SUBUNIT EPSILON"/>
    <property type="match status" value="1"/>
</dbReference>